<dbReference type="InterPro" id="IPR013005">
    <property type="entry name" value="Ribosomal_uL4-like"/>
</dbReference>
<dbReference type="GO" id="GO:1990904">
    <property type="term" value="C:ribonucleoprotein complex"/>
    <property type="evidence" value="ECO:0007669"/>
    <property type="project" value="UniProtKB-KW"/>
</dbReference>
<keyword evidence="2" id="KW-0689">Ribosomal protein</keyword>
<reference evidence="6" key="1">
    <citation type="submission" date="2021-01" db="EMBL/GenBank/DDBJ databases">
        <authorList>
            <person name="Corre E."/>
            <person name="Pelletier E."/>
            <person name="Niang G."/>
            <person name="Scheremetjew M."/>
            <person name="Finn R."/>
            <person name="Kale V."/>
            <person name="Holt S."/>
            <person name="Cochrane G."/>
            <person name="Meng A."/>
            <person name="Brown T."/>
            <person name="Cohen L."/>
        </authorList>
    </citation>
    <scope>NUCLEOTIDE SEQUENCE</scope>
    <source>
        <strain evidence="6">CCMP281</strain>
    </source>
</reference>
<dbReference type="GO" id="GO:0006412">
    <property type="term" value="P:translation"/>
    <property type="evidence" value="ECO:0007669"/>
    <property type="project" value="InterPro"/>
</dbReference>
<keyword evidence="3" id="KW-0687">Ribonucleoprotein</keyword>
<organism evidence="6">
    <name type="scientific">Haptolina ericina</name>
    <dbReference type="NCBI Taxonomy" id="156174"/>
    <lineage>
        <taxon>Eukaryota</taxon>
        <taxon>Haptista</taxon>
        <taxon>Haptophyta</taxon>
        <taxon>Prymnesiophyceae</taxon>
        <taxon>Prymnesiales</taxon>
        <taxon>Prymnesiaceae</taxon>
        <taxon>Haptolina</taxon>
    </lineage>
</organism>
<dbReference type="AlphaFoldDB" id="A0A7S3BSL4"/>
<name>A0A7S3BSL4_9EUKA</name>
<evidence type="ECO:0000256" key="4">
    <source>
        <dbReference type="ARBA" id="ARBA00040565"/>
    </source>
</evidence>
<dbReference type="SUPFAM" id="SSF52166">
    <property type="entry name" value="Ribosomal protein L4"/>
    <property type="match status" value="1"/>
</dbReference>
<feature type="region of interest" description="Disordered" evidence="5">
    <location>
        <begin position="111"/>
        <end position="160"/>
    </location>
</feature>
<sequence length="336" mass="37271">MRISPPSGGSIRGMARAMGQPLEKATRVVPQSARRPFQQKNRRRDDVLLPRLPPAVPSESGGIVQAWLSSWDATRLGIVELRADVWDMPLRTDIVHRVVFWQRACMRQGTAKTKARAEVRGGGRKPRPQKGTGRSRQGSIRAPQFRGGGRAHPKRPRDHAYHLPQKVVSLGLKVALSDKYRRGALVVLDSTSLDVHKTAGLRQKLDALGIDPRTHRVLILGSNDSSDAGQAKMHIAAANLEFVTSQVAAQANVYDLVRCVMIFAPSFCLFVAIIHVHRSQQRAQVRSARDGFTAQTGAYASCDRHHLLVIGMDTLIELEQRFDHPQSTGHVEQIQR</sequence>
<feature type="region of interest" description="Disordered" evidence="5">
    <location>
        <begin position="29"/>
        <end position="53"/>
    </location>
</feature>
<dbReference type="Gene3D" id="3.40.1370.10">
    <property type="match status" value="1"/>
</dbReference>
<protein>
    <recommendedName>
        <fullName evidence="4">Large ribosomal subunit protein uL4m</fullName>
    </recommendedName>
</protein>
<gene>
    <name evidence="6" type="ORF">HERI1096_LOCUS35044</name>
</gene>
<evidence type="ECO:0000256" key="2">
    <source>
        <dbReference type="ARBA" id="ARBA00022980"/>
    </source>
</evidence>
<dbReference type="GO" id="GO:0003735">
    <property type="term" value="F:structural constituent of ribosome"/>
    <property type="evidence" value="ECO:0007669"/>
    <property type="project" value="InterPro"/>
</dbReference>
<dbReference type="EMBL" id="HBHX01063357">
    <property type="protein sequence ID" value="CAE0143869.1"/>
    <property type="molecule type" value="Transcribed_RNA"/>
</dbReference>
<comment type="similarity">
    <text evidence="1">Belongs to the universal ribosomal protein uL4 family.</text>
</comment>
<dbReference type="NCBIfam" id="TIGR03953">
    <property type="entry name" value="rplD_bact"/>
    <property type="match status" value="1"/>
</dbReference>
<dbReference type="GO" id="GO:0005840">
    <property type="term" value="C:ribosome"/>
    <property type="evidence" value="ECO:0007669"/>
    <property type="project" value="UniProtKB-KW"/>
</dbReference>
<evidence type="ECO:0000256" key="3">
    <source>
        <dbReference type="ARBA" id="ARBA00023274"/>
    </source>
</evidence>
<proteinExistence type="inferred from homology"/>
<evidence type="ECO:0000256" key="1">
    <source>
        <dbReference type="ARBA" id="ARBA00010528"/>
    </source>
</evidence>
<dbReference type="PANTHER" id="PTHR10746:SF6">
    <property type="entry name" value="LARGE RIBOSOMAL SUBUNIT PROTEIN UL4M"/>
    <property type="match status" value="1"/>
</dbReference>
<evidence type="ECO:0000256" key="5">
    <source>
        <dbReference type="SAM" id="MobiDB-lite"/>
    </source>
</evidence>
<dbReference type="InterPro" id="IPR023574">
    <property type="entry name" value="Ribosomal_uL4_dom_sf"/>
</dbReference>
<accession>A0A7S3BSL4</accession>
<dbReference type="InterPro" id="IPR002136">
    <property type="entry name" value="Ribosomal_uL4"/>
</dbReference>
<evidence type="ECO:0000313" key="6">
    <source>
        <dbReference type="EMBL" id="CAE0143869.1"/>
    </source>
</evidence>
<dbReference type="Pfam" id="PF00573">
    <property type="entry name" value="Ribosomal_L4"/>
    <property type="match status" value="1"/>
</dbReference>
<dbReference type="PANTHER" id="PTHR10746">
    <property type="entry name" value="50S RIBOSOMAL PROTEIN L4"/>
    <property type="match status" value="1"/>
</dbReference>